<evidence type="ECO:0000313" key="2">
    <source>
        <dbReference type="EMBL" id="KAK7280289.1"/>
    </source>
</evidence>
<feature type="region of interest" description="Disordered" evidence="1">
    <location>
        <begin position="1"/>
        <end position="49"/>
    </location>
</feature>
<dbReference type="AlphaFoldDB" id="A0AAN9FPQ7"/>
<keyword evidence="3" id="KW-1185">Reference proteome</keyword>
<organism evidence="2 3">
    <name type="scientific">Clitoria ternatea</name>
    <name type="common">Butterfly pea</name>
    <dbReference type="NCBI Taxonomy" id="43366"/>
    <lineage>
        <taxon>Eukaryota</taxon>
        <taxon>Viridiplantae</taxon>
        <taxon>Streptophyta</taxon>
        <taxon>Embryophyta</taxon>
        <taxon>Tracheophyta</taxon>
        <taxon>Spermatophyta</taxon>
        <taxon>Magnoliopsida</taxon>
        <taxon>eudicotyledons</taxon>
        <taxon>Gunneridae</taxon>
        <taxon>Pentapetalae</taxon>
        <taxon>rosids</taxon>
        <taxon>fabids</taxon>
        <taxon>Fabales</taxon>
        <taxon>Fabaceae</taxon>
        <taxon>Papilionoideae</taxon>
        <taxon>50 kb inversion clade</taxon>
        <taxon>NPAAA clade</taxon>
        <taxon>indigoferoid/millettioid clade</taxon>
        <taxon>Phaseoleae</taxon>
        <taxon>Clitoria</taxon>
    </lineage>
</organism>
<sequence>MVEIRSPHCMNGGMHPPLQTQQLPPITVTSHRHPSLVRGPDKERVGDSGIKTNGVFSCDAETGRGSGSSVTAKKLTFRTTLIFSIFVAVSSEIYDASPEKQLMYDACPETQLL</sequence>
<comment type="caution">
    <text evidence="2">The sequence shown here is derived from an EMBL/GenBank/DDBJ whole genome shotgun (WGS) entry which is preliminary data.</text>
</comment>
<name>A0AAN9FPQ7_CLITE</name>
<gene>
    <name evidence="2" type="ORF">RJT34_25351</name>
</gene>
<feature type="compositionally biased region" description="Low complexity" evidence="1">
    <location>
        <begin position="16"/>
        <end position="25"/>
    </location>
</feature>
<reference evidence="2 3" key="1">
    <citation type="submission" date="2024-01" db="EMBL/GenBank/DDBJ databases">
        <title>The genomes of 5 underutilized Papilionoideae crops provide insights into root nodulation and disease resistance.</title>
        <authorList>
            <person name="Yuan L."/>
        </authorList>
    </citation>
    <scope>NUCLEOTIDE SEQUENCE [LARGE SCALE GENOMIC DNA]</scope>
    <source>
        <strain evidence="2">LY-2023</strain>
        <tissue evidence="2">Leaf</tissue>
    </source>
</reference>
<evidence type="ECO:0000313" key="3">
    <source>
        <dbReference type="Proteomes" id="UP001359559"/>
    </source>
</evidence>
<protein>
    <submittedName>
        <fullName evidence="2">Uncharacterized protein</fullName>
    </submittedName>
</protein>
<evidence type="ECO:0000256" key="1">
    <source>
        <dbReference type="SAM" id="MobiDB-lite"/>
    </source>
</evidence>
<dbReference type="EMBL" id="JAYKXN010000006">
    <property type="protein sequence ID" value="KAK7280289.1"/>
    <property type="molecule type" value="Genomic_DNA"/>
</dbReference>
<dbReference type="Proteomes" id="UP001359559">
    <property type="component" value="Unassembled WGS sequence"/>
</dbReference>
<accession>A0AAN9FPQ7</accession>
<proteinExistence type="predicted"/>